<evidence type="ECO:0008006" key="2">
    <source>
        <dbReference type="Google" id="ProtNLM"/>
    </source>
</evidence>
<dbReference type="EMBL" id="BARW01019612">
    <property type="protein sequence ID" value="GAI97334.1"/>
    <property type="molecule type" value="Genomic_DNA"/>
</dbReference>
<accession>X1UY76</accession>
<name>X1UY76_9ZZZZ</name>
<gene>
    <name evidence="1" type="ORF">S12H4_33295</name>
</gene>
<comment type="caution">
    <text evidence="1">The sequence shown here is derived from an EMBL/GenBank/DDBJ whole genome shotgun (WGS) entry which is preliminary data.</text>
</comment>
<dbReference type="AlphaFoldDB" id="X1UY76"/>
<sequence>MSIQFIVDEKGNKTGVLLDINEYEELLERVEDAEAVKMLNKMREKPLEYMKFEDFLKENA</sequence>
<evidence type="ECO:0000313" key="1">
    <source>
        <dbReference type="EMBL" id="GAI97334.1"/>
    </source>
</evidence>
<dbReference type="Pfam" id="PF18506">
    <property type="entry name" value="RelB-like"/>
    <property type="match status" value="1"/>
</dbReference>
<proteinExistence type="predicted"/>
<organism evidence="1">
    <name type="scientific">marine sediment metagenome</name>
    <dbReference type="NCBI Taxonomy" id="412755"/>
    <lineage>
        <taxon>unclassified sequences</taxon>
        <taxon>metagenomes</taxon>
        <taxon>ecological metagenomes</taxon>
    </lineage>
</organism>
<dbReference type="InterPro" id="IPR049537">
    <property type="entry name" value="RelB-like"/>
</dbReference>
<reference evidence="1" key="1">
    <citation type="journal article" date="2014" name="Front. Microbiol.">
        <title>High frequency of phylogenetically diverse reductive dehalogenase-homologous genes in deep subseafloor sedimentary metagenomes.</title>
        <authorList>
            <person name="Kawai M."/>
            <person name="Futagami T."/>
            <person name="Toyoda A."/>
            <person name="Takaki Y."/>
            <person name="Nishi S."/>
            <person name="Hori S."/>
            <person name="Arai W."/>
            <person name="Tsubouchi T."/>
            <person name="Morono Y."/>
            <person name="Uchiyama I."/>
            <person name="Ito T."/>
            <person name="Fujiyama A."/>
            <person name="Inagaki F."/>
            <person name="Takami H."/>
        </authorList>
    </citation>
    <scope>NUCLEOTIDE SEQUENCE</scope>
    <source>
        <strain evidence="1">Expedition CK06-06</strain>
    </source>
</reference>
<protein>
    <recommendedName>
        <fullName evidence="2">Antitoxin</fullName>
    </recommendedName>
</protein>